<accession>A0ABC9W2T0</accession>
<evidence type="ECO:0000313" key="2">
    <source>
        <dbReference type="Proteomes" id="UP001623348"/>
    </source>
</evidence>
<organism evidence="1 2">
    <name type="scientific">Grus japonensis</name>
    <name type="common">Japanese crane</name>
    <name type="synonym">Red-crowned crane</name>
    <dbReference type="NCBI Taxonomy" id="30415"/>
    <lineage>
        <taxon>Eukaryota</taxon>
        <taxon>Metazoa</taxon>
        <taxon>Chordata</taxon>
        <taxon>Craniata</taxon>
        <taxon>Vertebrata</taxon>
        <taxon>Euteleostomi</taxon>
        <taxon>Archelosauria</taxon>
        <taxon>Archosauria</taxon>
        <taxon>Dinosauria</taxon>
        <taxon>Saurischia</taxon>
        <taxon>Theropoda</taxon>
        <taxon>Coelurosauria</taxon>
        <taxon>Aves</taxon>
        <taxon>Neognathae</taxon>
        <taxon>Neoaves</taxon>
        <taxon>Gruiformes</taxon>
        <taxon>Gruidae</taxon>
        <taxon>Grus</taxon>
    </lineage>
</organism>
<dbReference type="Proteomes" id="UP001623348">
    <property type="component" value="Unassembled WGS sequence"/>
</dbReference>
<reference evidence="1 2" key="1">
    <citation type="submission" date="2024-06" db="EMBL/GenBank/DDBJ databases">
        <title>The draft genome of Grus japonensis, version 3.</title>
        <authorList>
            <person name="Nabeshima K."/>
            <person name="Suzuki S."/>
            <person name="Onuma M."/>
        </authorList>
    </citation>
    <scope>NUCLEOTIDE SEQUENCE [LARGE SCALE GENOMIC DNA]</scope>
    <source>
        <strain evidence="1 2">451A</strain>
    </source>
</reference>
<dbReference type="EMBL" id="BAAFJT010000001">
    <property type="protein sequence ID" value="GAB0179720.1"/>
    <property type="molecule type" value="Genomic_DNA"/>
</dbReference>
<protein>
    <submittedName>
        <fullName evidence="1">Progesterone-induced-blocking factor 1</fullName>
    </submittedName>
</protein>
<evidence type="ECO:0000313" key="1">
    <source>
        <dbReference type="EMBL" id="GAB0179720.1"/>
    </source>
</evidence>
<gene>
    <name evidence="1" type="ORF">GRJ2_000437300</name>
</gene>
<comment type="caution">
    <text evidence="1">The sequence shown here is derived from an EMBL/GenBank/DDBJ whole genome shotgun (WGS) entry which is preliminary data.</text>
</comment>
<keyword evidence="2" id="KW-1185">Reference proteome</keyword>
<name>A0ABC9W2T0_GRUJA</name>
<sequence length="74" mass="8541">MKQILISLHGKRYEQNLPQSHIDVKSATAKNKSNPSVKLLPEHEEENVFTPKPTLFTNKEAPVWYKKLQKKTSP</sequence>
<proteinExistence type="predicted"/>
<dbReference type="AlphaFoldDB" id="A0ABC9W2T0"/>